<evidence type="ECO:0000313" key="1">
    <source>
        <dbReference type="EMBL" id="RXZ64987.1"/>
    </source>
</evidence>
<evidence type="ECO:0000313" key="2">
    <source>
        <dbReference type="Proteomes" id="UP000293623"/>
    </source>
</evidence>
<dbReference type="InterPro" id="IPR050708">
    <property type="entry name" value="T6SS_VgrG/RHS"/>
</dbReference>
<dbReference type="PANTHER" id="PTHR32305">
    <property type="match status" value="1"/>
</dbReference>
<organism evidence="1 2">
    <name type="scientific">Pelagerythrobacter rhizovicinus</name>
    <dbReference type="NCBI Taxonomy" id="2268576"/>
    <lineage>
        <taxon>Bacteria</taxon>
        <taxon>Pseudomonadati</taxon>
        <taxon>Pseudomonadota</taxon>
        <taxon>Alphaproteobacteria</taxon>
        <taxon>Sphingomonadales</taxon>
        <taxon>Erythrobacteraceae</taxon>
        <taxon>Pelagerythrobacter</taxon>
    </lineage>
</organism>
<proteinExistence type="predicted"/>
<protein>
    <submittedName>
        <fullName evidence="1">RHS repeat-associated core domain-containing protein</fullName>
    </submittedName>
</protein>
<dbReference type="Proteomes" id="UP000293623">
    <property type="component" value="Unassembled WGS sequence"/>
</dbReference>
<dbReference type="OrthoDB" id="6057489at2"/>
<dbReference type="NCBIfam" id="TIGR03696">
    <property type="entry name" value="Rhs_assc_core"/>
    <property type="match status" value="1"/>
</dbReference>
<dbReference type="EMBL" id="SDPV01000002">
    <property type="protein sequence ID" value="RXZ64987.1"/>
    <property type="molecule type" value="Genomic_DNA"/>
</dbReference>
<dbReference type="AlphaFoldDB" id="A0A4Q2KKT9"/>
<comment type="caution">
    <text evidence="1">The sequence shown here is derived from an EMBL/GenBank/DDBJ whole genome shotgun (WGS) entry which is preliminary data.</text>
</comment>
<dbReference type="PANTHER" id="PTHR32305:SF15">
    <property type="entry name" value="PROTEIN RHSA-RELATED"/>
    <property type="match status" value="1"/>
</dbReference>
<sequence length="124" mass="13540">MWLPQAGMYHYKARFYSSTLGRFMQTDPIGYEDGMNMYAYVGNDPVNGVDPTGENALKLFIKQTIKHRGNVVEAVIDVADTAVTIFAPSSTPLERLVAVAELVSPVAPSDVKAAKGAIRPQDEH</sequence>
<gene>
    <name evidence="1" type="ORF">ETX26_14195</name>
</gene>
<keyword evidence="2" id="KW-1185">Reference proteome</keyword>
<reference evidence="1 2" key="1">
    <citation type="submission" date="2019-01" db="EMBL/GenBank/DDBJ databases">
        <title>Altererythrobacter rhizovicinus sp. nov., isolated from the rhizosphere soil of Haloxylon ammodendron.</title>
        <authorList>
            <person name="Li H.-P."/>
            <person name="Gou J.-Y."/>
            <person name="Yao D."/>
            <person name="Han Q.-Q."/>
            <person name="Shao K.-Z."/>
            <person name="Zhao Q."/>
            <person name="Zhang J.-L."/>
        </authorList>
    </citation>
    <scope>NUCLEOTIDE SEQUENCE [LARGE SCALE GENOMIC DNA]</scope>
    <source>
        <strain evidence="1 2">AY-3R</strain>
    </source>
</reference>
<name>A0A4Q2KKT9_9SPHN</name>
<dbReference type="InterPro" id="IPR022385">
    <property type="entry name" value="Rhs_assc_core"/>
</dbReference>
<accession>A0A4Q2KKT9</accession>
<dbReference type="Gene3D" id="2.180.10.10">
    <property type="entry name" value="RHS repeat-associated core"/>
    <property type="match status" value="1"/>
</dbReference>